<dbReference type="InterPro" id="IPR011051">
    <property type="entry name" value="RmlC_Cupin_sf"/>
</dbReference>
<comment type="similarity">
    <text evidence="7">Belongs to the dTDP-4-dehydrorhamnose 3,5-epimerase family.</text>
</comment>
<dbReference type="Gene3D" id="2.60.120.10">
    <property type="entry name" value="Jelly Rolls"/>
    <property type="match status" value="1"/>
</dbReference>
<dbReference type="CDD" id="cd00438">
    <property type="entry name" value="cupin_RmlC"/>
    <property type="match status" value="1"/>
</dbReference>
<comment type="function">
    <text evidence="2 7">Catalyzes the epimerization of the C3' and C5'positions of dTDP-6-deoxy-D-xylo-4-hexulose, forming dTDP-6-deoxy-L-lyxo-4-hexulose.</text>
</comment>
<dbReference type="AlphaFoldDB" id="A0A3N4NDT9"/>
<protein>
    <recommendedName>
        <fullName evidence="4 7">dTDP-4-dehydrorhamnose 3,5-epimerase</fullName>
        <ecNumber evidence="3 7">5.1.3.13</ecNumber>
    </recommendedName>
    <alternativeName>
        <fullName evidence="7">Thymidine diphospho-4-keto-rhamnose 3,5-epimerase</fullName>
    </alternativeName>
</protein>
<evidence type="ECO:0000256" key="4">
    <source>
        <dbReference type="ARBA" id="ARBA00019595"/>
    </source>
</evidence>
<sequence length="176" mass="20573">MLFKETKLKGVYLIELEKINDKRGFFSRLWCKRELEELNLNANVVQSNISYNKKKGTLRGLHFQKAPYEETKYVRCTQGAIYDVVVDLRPDSPTYKQWLGIELSEKNETMLYVPEGFAHGYLALEDHSEVTYFVTQFYQPDAEGGVRYDDPGFQIEWPIPVTEISDKDKNRPDYKG</sequence>
<dbReference type="EC" id="5.1.3.13" evidence="3 7"/>
<evidence type="ECO:0000256" key="3">
    <source>
        <dbReference type="ARBA" id="ARBA00012098"/>
    </source>
</evidence>
<comment type="subunit">
    <text evidence="7">Homodimer.</text>
</comment>
<evidence type="ECO:0000256" key="1">
    <source>
        <dbReference type="ARBA" id="ARBA00001298"/>
    </source>
</evidence>
<comment type="caution">
    <text evidence="8">The sequence shown here is derived from an EMBL/GenBank/DDBJ whole genome shotgun (WGS) entry which is preliminary data.</text>
</comment>
<name>A0A3N4NDT9_9FLAO</name>
<accession>A0A3N4NDT9</accession>
<comment type="pathway">
    <text evidence="7">Carbohydrate biosynthesis; dTDP-L-rhamnose biosynthesis.</text>
</comment>
<dbReference type="InterPro" id="IPR014710">
    <property type="entry name" value="RmlC-like_jellyroll"/>
</dbReference>
<evidence type="ECO:0000256" key="2">
    <source>
        <dbReference type="ARBA" id="ARBA00001997"/>
    </source>
</evidence>
<keyword evidence="7 8" id="KW-0413">Isomerase</keyword>
<dbReference type="GO" id="GO:0008830">
    <property type="term" value="F:dTDP-4-dehydrorhamnose 3,5-epimerase activity"/>
    <property type="evidence" value="ECO:0007669"/>
    <property type="project" value="UniProtKB-UniRule"/>
</dbReference>
<feature type="site" description="Participates in a stacking interaction with the thymidine ring of dTDP-4-oxo-6-deoxyglucose" evidence="6">
    <location>
        <position position="138"/>
    </location>
</feature>
<dbReference type="GO" id="GO:0005829">
    <property type="term" value="C:cytosol"/>
    <property type="evidence" value="ECO:0007669"/>
    <property type="project" value="TreeGrafter"/>
</dbReference>
<evidence type="ECO:0000313" key="8">
    <source>
        <dbReference type="EMBL" id="RPD94361.1"/>
    </source>
</evidence>
<evidence type="ECO:0000256" key="6">
    <source>
        <dbReference type="PIRSR" id="PIRSR600888-3"/>
    </source>
</evidence>
<feature type="active site" description="Proton donor" evidence="5">
    <location>
        <position position="132"/>
    </location>
</feature>
<dbReference type="RefSeq" id="WP_123898667.1">
    <property type="nucleotide sequence ID" value="NZ_RPFJ01000018.1"/>
</dbReference>
<dbReference type="EMBL" id="RPFJ01000018">
    <property type="protein sequence ID" value="RPD94361.1"/>
    <property type="molecule type" value="Genomic_DNA"/>
</dbReference>
<evidence type="ECO:0000256" key="7">
    <source>
        <dbReference type="RuleBase" id="RU364069"/>
    </source>
</evidence>
<dbReference type="UniPathway" id="UPA00124"/>
<dbReference type="InterPro" id="IPR000888">
    <property type="entry name" value="RmlC-like"/>
</dbReference>
<dbReference type="Proteomes" id="UP000270856">
    <property type="component" value="Unassembled WGS sequence"/>
</dbReference>
<dbReference type="PANTHER" id="PTHR21047:SF2">
    <property type="entry name" value="THYMIDINE DIPHOSPHO-4-KETO-RHAMNOSE 3,5-EPIMERASE"/>
    <property type="match status" value="1"/>
</dbReference>
<organism evidence="8 9">
    <name type="scientific">Aureibaculum marinum</name>
    <dbReference type="NCBI Taxonomy" id="2487930"/>
    <lineage>
        <taxon>Bacteria</taxon>
        <taxon>Pseudomonadati</taxon>
        <taxon>Bacteroidota</taxon>
        <taxon>Flavobacteriia</taxon>
        <taxon>Flavobacteriales</taxon>
        <taxon>Flavobacteriaceae</taxon>
        <taxon>Aureibaculum</taxon>
    </lineage>
</organism>
<evidence type="ECO:0000256" key="5">
    <source>
        <dbReference type="PIRSR" id="PIRSR600888-1"/>
    </source>
</evidence>
<dbReference type="PANTHER" id="PTHR21047">
    <property type="entry name" value="DTDP-6-DEOXY-D-GLUCOSE-3,5 EPIMERASE"/>
    <property type="match status" value="1"/>
</dbReference>
<dbReference type="SUPFAM" id="SSF51182">
    <property type="entry name" value="RmlC-like cupins"/>
    <property type="match status" value="1"/>
</dbReference>
<proteinExistence type="inferred from homology"/>
<gene>
    <name evidence="8" type="primary">rfbC</name>
    <name evidence="8" type="ORF">EGM88_12340</name>
</gene>
<keyword evidence="9" id="KW-1185">Reference proteome</keyword>
<comment type="catalytic activity">
    <reaction evidence="1 7">
        <text>dTDP-4-dehydro-6-deoxy-alpha-D-glucose = dTDP-4-dehydro-beta-L-rhamnose</text>
        <dbReference type="Rhea" id="RHEA:16969"/>
        <dbReference type="ChEBI" id="CHEBI:57649"/>
        <dbReference type="ChEBI" id="CHEBI:62830"/>
        <dbReference type="EC" id="5.1.3.13"/>
    </reaction>
</comment>
<dbReference type="GO" id="GO:0019305">
    <property type="term" value="P:dTDP-rhamnose biosynthetic process"/>
    <property type="evidence" value="ECO:0007669"/>
    <property type="project" value="UniProtKB-UniRule"/>
</dbReference>
<dbReference type="OrthoDB" id="9800680at2"/>
<dbReference type="NCBIfam" id="TIGR01221">
    <property type="entry name" value="rmlC"/>
    <property type="match status" value="1"/>
</dbReference>
<feature type="active site" description="Proton acceptor" evidence="5">
    <location>
        <position position="62"/>
    </location>
</feature>
<evidence type="ECO:0000313" key="9">
    <source>
        <dbReference type="Proteomes" id="UP000270856"/>
    </source>
</evidence>
<reference evidence="8 9" key="1">
    <citation type="submission" date="2018-11" db="EMBL/GenBank/DDBJ databases">
        <title>Aureibaculum marinum gen. nov., sp. nov., a member of the family Flavobacteriaceae isolated from the Bohai Sea.</title>
        <authorList>
            <person name="Ji X."/>
        </authorList>
    </citation>
    <scope>NUCLEOTIDE SEQUENCE [LARGE SCALE GENOMIC DNA]</scope>
    <source>
        <strain evidence="8 9">BH-SD17</strain>
    </source>
</reference>
<dbReference type="GO" id="GO:0000271">
    <property type="term" value="P:polysaccharide biosynthetic process"/>
    <property type="evidence" value="ECO:0007669"/>
    <property type="project" value="TreeGrafter"/>
</dbReference>
<dbReference type="Pfam" id="PF00908">
    <property type="entry name" value="dTDP_sugar_isom"/>
    <property type="match status" value="1"/>
</dbReference>